<evidence type="ECO:0000256" key="4">
    <source>
        <dbReference type="ARBA" id="ARBA00022750"/>
    </source>
</evidence>
<comment type="similarity">
    <text evidence="1">Belongs to the peptidase A1 family.</text>
</comment>
<evidence type="ECO:0000256" key="1">
    <source>
        <dbReference type="ARBA" id="ARBA00007447"/>
    </source>
</evidence>
<accession>A0A8X7ZP20</accession>
<proteinExistence type="inferred from homology"/>
<evidence type="ECO:0000256" key="7">
    <source>
        <dbReference type="PIRSR" id="PIRSR601461-1"/>
    </source>
</evidence>
<evidence type="ECO:0000256" key="2">
    <source>
        <dbReference type="ARBA" id="ARBA00022670"/>
    </source>
</evidence>
<gene>
    <name evidence="10" type="ORF">POTOM_024048</name>
</gene>
<dbReference type="FunFam" id="2.40.70.10:FF:000021">
    <property type="entry name" value="Aspartyl protease AED1"/>
    <property type="match status" value="1"/>
</dbReference>
<evidence type="ECO:0000256" key="3">
    <source>
        <dbReference type="ARBA" id="ARBA00022729"/>
    </source>
</evidence>
<evidence type="ECO:0000256" key="8">
    <source>
        <dbReference type="SAM" id="SignalP"/>
    </source>
</evidence>
<keyword evidence="6" id="KW-1015">Disulfide bond</keyword>
<dbReference type="InterPro" id="IPR033121">
    <property type="entry name" value="PEPTIDASE_A1"/>
</dbReference>
<dbReference type="GO" id="GO:0004190">
    <property type="term" value="F:aspartic-type endopeptidase activity"/>
    <property type="evidence" value="ECO:0007669"/>
    <property type="project" value="UniProtKB-KW"/>
</dbReference>
<dbReference type="PROSITE" id="PS51767">
    <property type="entry name" value="PEPTIDASE_A1"/>
    <property type="match status" value="1"/>
</dbReference>
<evidence type="ECO:0000256" key="6">
    <source>
        <dbReference type="ARBA" id="ARBA00023157"/>
    </source>
</evidence>
<dbReference type="PANTHER" id="PTHR13683">
    <property type="entry name" value="ASPARTYL PROTEASES"/>
    <property type="match status" value="1"/>
</dbReference>
<evidence type="ECO:0000313" key="10">
    <source>
        <dbReference type="EMBL" id="KAG6772631.1"/>
    </source>
</evidence>
<dbReference type="FunFam" id="2.40.70.10:FF:000013">
    <property type="entry name" value="Aspartyl protease AED1"/>
    <property type="match status" value="1"/>
</dbReference>
<dbReference type="AlphaFoldDB" id="A0A8X7ZP20"/>
<dbReference type="InterPro" id="IPR032861">
    <property type="entry name" value="TAXi_N"/>
</dbReference>
<sequence>MARLISSIKFTSFIYVFLLCLCPLCSLKKGYAVEANEHIKKHVLTLEVNSLLASDSCDQSSKGSRSCDKYILIDKASSLQVLHKYGPCMQVLNDRSHVDFLHQDQLRVDSIQARLSKNSGHGIFEEMATKLPAQSGIALGTGNYVVTVGLGTPKESFTLEFDTGSGITWTQCQPCSGSCYPQKDQKFDPTKSTSYNNVSCFSASCNLLPASERVCSASSSTCLYRVVYGDQSHSEGFFASETLTISSSDVVTNFLFGCGQNNDGLFGQAAGLLGLSPSSESLPSQTSEKYQRQFSYCLPSSPSSTGYLNFGGKVSQTAGFTPLSPDFSFYYGIDIVGISVGGSQLPIDPSIFTTSGAIIDSGTVITRLPPTAYKALKEAFDGKMSNYPKTNGDELLDTCYDFSNYTTVSFPDVSVSFKGGVGVDIDASGILYPVDGVKMVCLAFAANEDDSEFGIFGNYQQKTYEVIYDGANGMLGFAAAGCS</sequence>
<comment type="caution">
    <text evidence="10">The sequence shown here is derived from an EMBL/GenBank/DDBJ whole genome shotgun (WGS) entry which is preliminary data.</text>
</comment>
<evidence type="ECO:0000313" key="11">
    <source>
        <dbReference type="Proteomes" id="UP000886885"/>
    </source>
</evidence>
<dbReference type="PANTHER" id="PTHR13683:SF907">
    <property type="entry name" value="PEPTIDASE A1 DOMAIN-CONTAINING PROTEIN"/>
    <property type="match status" value="1"/>
</dbReference>
<dbReference type="Proteomes" id="UP000886885">
    <property type="component" value="Chromosome 6A"/>
</dbReference>
<keyword evidence="3 8" id="KW-0732">Signal</keyword>
<organism evidence="10 11">
    <name type="scientific">Populus tomentosa</name>
    <name type="common">Chinese white poplar</name>
    <dbReference type="NCBI Taxonomy" id="118781"/>
    <lineage>
        <taxon>Eukaryota</taxon>
        <taxon>Viridiplantae</taxon>
        <taxon>Streptophyta</taxon>
        <taxon>Embryophyta</taxon>
        <taxon>Tracheophyta</taxon>
        <taxon>Spermatophyta</taxon>
        <taxon>Magnoliopsida</taxon>
        <taxon>eudicotyledons</taxon>
        <taxon>Gunneridae</taxon>
        <taxon>Pentapetalae</taxon>
        <taxon>rosids</taxon>
        <taxon>fabids</taxon>
        <taxon>Malpighiales</taxon>
        <taxon>Salicaceae</taxon>
        <taxon>Saliceae</taxon>
        <taxon>Populus</taxon>
    </lineage>
</organism>
<name>A0A8X7ZP20_POPTO</name>
<feature type="active site" evidence="7">
    <location>
        <position position="162"/>
    </location>
</feature>
<keyword evidence="2" id="KW-0645">Protease</keyword>
<dbReference type="InterPro" id="IPR001461">
    <property type="entry name" value="Aspartic_peptidase_A1"/>
</dbReference>
<evidence type="ECO:0000256" key="5">
    <source>
        <dbReference type="ARBA" id="ARBA00022801"/>
    </source>
</evidence>
<evidence type="ECO:0000259" key="9">
    <source>
        <dbReference type="PROSITE" id="PS51767"/>
    </source>
</evidence>
<reference evidence="10" key="1">
    <citation type="journal article" date="2020" name="bioRxiv">
        <title>Hybrid origin of Populus tomentosa Carr. identified through genome sequencing and phylogenomic analysis.</title>
        <authorList>
            <person name="An X."/>
            <person name="Gao K."/>
            <person name="Chen Z."/>
            <person name="Li J."/>
            <person name="Yang X."/>
            <person name="Yang X."/>
            <person name="Zhou J."/>
            <person name="Guo T."/>
            <person name="Zhao T."/>
            <person name="Huang S."/>
            <person name="Miao D."/>
            <person name="Khan W.U."/>
            <person name="Rao P."/>
            <person name="Ye M."/>
            <person name="Lei B."/>
            <person name="Liao W."/>
            <person name="Wang J."/>
            <person name="Ji L."/>
            <person name="Li Y."/>
            <person name="Guo B."/>
            <person name="Mustafa N.S."/>
            <person name="Li S."/>
            <person name="Yun Q."/>
            <person name="Keller S.R."/>
            <person name="Mao J."/>
            <person name="Zhang R."/>
            <person name="Strauss S.H."/>
        </authorList>
    </citation>
    <scope>NUCLEOTIDE SEQUENCE</scope>
    <source>
        <strain evidence="10">GM15</strain>
        <tissue evidence="10">Leaf</tissue>
    </source>
</reference>
<dbReference type="GO" id="GO:0006508">
    <property type="term" value="P:proteolysis"/>
    <property type="evidence" value="ECO:0007669"/>
    <property type="project" value="UniProtKB-KW"/>
</dbReference>
<dbReference type="OrthoDB" id="832768at2759"/>
<protein>
    <recommendedName>
        <fullName evidence="9">Peptidase A1 domain-containing protein</fullName>
    </recommendedName>
</protein>
<dbReference type="InterPro" id="IPR032799">
    <property type="entry name" value="TAXi_C"/>
</dbReference>
<dbReference type="EMBL" id="JAAWWB010000011">
    <property type="protein sequence ID" value="KAG6772631.1"/>
    <property type="molecule type" value="Genomic_DNA"/>
</dbReference>
<keyword evidence="5" id="KW-0378">Hydrolase</keyword>
<keyword evidence="11" id="KW-1185">Reference proteome</keyword>
<feature type="active site" evidence="7">
    <location>
        <position position="360"/>
    </location>
</feature>
<keyword evidence="4" id="KW-0064">Aspartyl protease</keyword>
<feature type="domain" description="Peptidase A1" evidence="9">
    <location>
        <begin position="144"/>
        <end position="478"/>
    </location>
</feature>
<dbReference type="Pfam" id="PF14543">
    <property type="entry name" value="TAXi_N"/>
    <property type="match status" value="1"/>
</dbReference>
<dbReference type="Pfam" id="PF14541">
    <property type="entry name" value="TAXi_C"/>
    <property type="match status" value="1"/>
</dbReference>
<feature type="chain" id="PRO_5036488305" description="Peptidase A1 domain-containing protein" evidence="8">
    <location>
        <begin position="33"/>
        <end position="483"/>
    </location>
</feature>
<feature type="signal peptide" evidence="8">
    <location>
        <begin position="1"/>
        <end position="32"/>
    </location>
</feature>